<accession>A0A1J1C7K5</accession>
<dbReference type="EMBL" id="CP018099">
    <property type="protein sequence ID" value="APF18669.1"/>
    <property type="molecule type" value="Genomic_DNA"/>
</dbReference>
<proteinExistence type="predicted"/>
<protein>
    <submittedName>
        <fullName evidence="2">Uncharacterized protein</fullName>
    </submittedName>
</protein>
<feature type="region of interest" description="Disordered" evidence="1">
    <location>
        <begin position="1"/>
        <end position="43"/>
    </location>
</feature>
<sequence>MANSLKNKILHENGSCMAKNEKKQKRFLKMRRRVKRKRLPQKQ</sequence>
<evidence type="ECO:0000256" key="1">
    <source>
        <dbReference type="SAM" id="MobiDB-lite"/>
    </source>
</evidence>
<evidence type="ECO:0000313" key="3">
    <source>
        <dbReference type="Proteomes" id="UP000183868"/>
    </source>
</evidence>
<organism evidence="2 3">
    <name type="scientific">Caldithrix abyssi DSM 13497</name>
    <dbReference type="NCBI Taxonomy" id="880073"/>
    <lineage>
        <taxon>Bacteria</taxon>
        <taxon>Pseudomonadati</taxon>
        <taxon>Calditrichota</taxon>
        <taxon>Calditrichia</taxon>
        <taxon>Calditrichales</taxon>
        <taxon>Calditrichaceae</taxon>
        <taxon>Caldithrix</taxon>
    </lineage>
</organism>
<feature type="compositionally biased region" description="Basic residues" evidence="1">
    <location>
        <begin position="22"/>
        <end position="43"/>
    </location>
</feature>
<reference evidence="2 3" key="1">
    <citation type="submission" date="2016-11" db="EMBL/GenBank/DDBJ databases">
        <title>Genomic analysis of Caldithrix abyssi and proposal of a novel bacterial phylum Caldithrichaeota.</title>
        <authorList>
            <person name="Kublanov I."/>
            <person name="Sigalova O."/>
            <person name="Gavrilov S."/>
            <person name="Lebedinsky A."/>
            <person name="Ivanova N."/>
            <person name="Daum C."/>
            <person name="Reddy T."/>
            <person name="Klenk H.P."/>
            <person name="Goker M."/>
            <person name="Reva O."/>
            <person name="Miroshnichenko M."/>
            <person name="Kyprides N."/>
            <person name="Woyke T."/>
            <person name="Gelfand M."/>
        </authorList>
    </citation>
    <scope>NUCLEOTIDE SEQUENCE [LARGE SCALE GENOMIC DNA]</scope>
    <source>
        <strain evidence="2 3">LF13</strain>
    </source>
</reference>
<evidence type="ECO:0000313" key="2">
    <source>
        <dbReference type="EMBL" id="APF18669.1"/>
    </source>
</evidence>
<dbReference type="Proteomes" id="UP000183868">
    <property type="component" value="Chromosome"/>
</dbReference>
<dbReference type="KEGG" id="caby:Cabys_1920"/>
<name>A0A1J1C7K5_CALAY</name>
<dbReference type="AlphaFoldDB" id="A0A1J1C7K5"/>
<gene>
    <name evidence="2" type="ORF">Cabys_1920</name>
</gene>